<proteinExistence type="predicted"/>
<name>A0A1V0GRE7_9RHOB</name>
<dbReference type="AlphaFoldDB" id="A0A1V0GRE7"/>
<keyword evidence="3" id="KW-1185">Reference proteome</keyword>
<dbReference type="KEGG" id="pye:A6J80_07710"/>
<dbReference type="Pfam" id="PF04577">
    <property type="entry name" value="Glyco_transf_61"/>
    <property type="match status" value="1"/>
</dbReference>
<accession>A0A1V0GRE7</accession>
<dbReference type="RefSeq" id="WP_080621052.1">
    <property type="nucleotide sequence ID" value="NZ_CAWMZI010000001.1"/>
</dbReference>
<dbReference type="GO" id="GO:0016757">
    <property type="term" value="F:glycosyltransferase activity"/>
    <property type="evidence" value="ECO:0007669"/>
    <property type="project" value="InterPro"/>
</dbReference>
<dbReference type="eggNOG" id="COG4421">
    <property type="taxonomic scope" value="Bacteria"/>
</dbReference>
<protein>
    <submittedName>
        <fullName evidence="2">Glycosyltransferase family 61 protein</fullName>
    </submittedName>
</protein>
<gene>
    <name evidence="2" type="ORF">A6J80_07710</name>
</gene>
<evidence type="ECO:0000313" key="3">
    <source>
        <dbReference type="Proteomes" id="UP000191257"/>
    </source>
</evidence>
<sequence length="458" mass="50875">MALDLAHPPMEAFHMPSLHPGIFYLPPRPGWIIRPAPAASLRLFAASDSNALLELQQSTIDGQEARLLGSAMEINASPVVLTGAEFWGSYARIAGRYWLNGASGDRLRMKYDLANPGKARQERTTIAFRHAQFGASFQIPVWRQDSGDLDIAIQLKNGFNYFHFTAETLGSLAHFAQDQGGRPINLHLPEGELRGFVGRFIAAIFPELAPRVRLVHAPQPYAAVRSVYNHRHYLYQVRDDRVTQAAAQALDPRWTVLRSETMYRKAVSMASFDSSLRLLRDHALRRVPAGLAATMPRLVWMGRDSSGQAARLRPLTGHEPLLEELSARGFEVVNFEHLGPLEQVAAMQGADIVIAPHGAGLANMAYARPDTTVIEIGHRQTQLYRWGDFLPLAHVSRCNYTTVFADIAGAEDPDAVPPISQGLLGVHVGRRATDRIIRLIDRDLERRRRKQTARASTG</sequence>
<reference evidence="2" key="1">
    <citation type="submission" date="2017-12" db="EMBL/GenBank/DDBJ databases">
        <title>FDA dAtabase for Regulatory Grade micrObial Sequences (FDA-ARGOS): Supporting development and validation of Infectious Disease Dx tests.</title>
        <authorList>
            <person name="Campos J."/>
            <person name="Goldberg B."/>
            <person name="Tallon L."/>
            <person name="Sadzewicz L."/>
            <person name="Sengamalay N."/>
            <person name="Ott S."/>
            <person name="Godinez A."/>
            <person name="Nagaraj S."/>
            <person name="Vyas G."/>
            <person name="Aluvathingal J."/>
            <person name="Nadendla S."/>
            <person name="Geyer C."/>
            <person name="Nandy P."/>
            <person name="Hobson J."/>
            <person name="Sichtig H."/>
        </authorList>
    </citation>
    <scope>NUCLEOTIDE SEQUENCE</scope>
    <source>
        <strain evidence="2">FDAARGOS_252</strain>
    </source>
</reference>
<dbReference type="Proteomes" id="UP000191257">
    <property type="component" value="Chromosome"/>
</dbReference>
<dbReference type="InterPro" id="IPR049625">
    <property type="entry name" value="Glyco_transf_61_cat"/>
</dbReference>
<evidence type="ECO:0000259" key="1">
    <source>
        <dbReference type="Pfam" id="PF04577"/>
    </source>
</evidence>
<dbReference type="EMBL" id="CP020442">
    <property type="protein sequence ID" value="ARC36279.1"/>
    <property type="molecule type" value="Genomic_DNA"/>
</dbReference>
<feature type="domain" description="Glycosyltransferase 61 catalytic" evidence="1">
    <location>
        <begin position="161"/>
        <end position="374"/>
    </location>
</feature>
<dbReference type="STRING" id="147645.A6J80_07710"/>
<evidence type="ECO:0000313" key="2">
    <source>
        <dbReference type="EMBL" id="ARC36279.1"/>
    </source>
</evidence>
<organism evidence="2 3">
    <name type="scientific">Paracoccus yeei</name>
    <dbReference type="NCBI Taxonomy" id="147645"/>
    <lineage>
        <taxon>Bacteria</taxon>
        <taxon>Pseudomonadati</taxon>
        <taxon>Pseudomonadota</taxon>
        <taxon>Alphaproteobacteria</taxon>
        <taxon>Rhodobacterales</taxon>
        <taxon>Paracoccaceae</taxon>
        <taxon>Paracoccus</taxon>
    </lineage>
</organism>